<protein>
    <submittedName>
        <fullName evidence="9">Two-component system response regulator UvrY</fullName>
    </submittedName>
</protein>
<sequence>MPDRRLAWSTSPGEGRQVIRVFIIDDHALVRTGYRLILEQCGEFEIVGEAATGEEALARIRKLRPDVVLCDLHLPGISGLDVTERLVRSDTGIRVVIVSIQEDGPMPRRLIEAGASGYLGKGCDPQELVRAVRDVFRGRRYLATDVAQRMAFDGFGGQSSPFDALSPRELQVARLLCQGMRMEEIGRRLSLSGKTVATHKYRLFEKLGIRDAIALARLAGQHGVCDPASAVAG</sequence>
<dbReference type="PRINTS" id="PR00038">
    <property type="entry name" value="HTHLUXR"/>
</dbReference>
<keyword evidence="1 6" id="KW-0597">Phosphoprotein</keyword>
<dbReference type="PROSITE" id="PS50110">
    <property type="entry name" value="RESPONSE_REGULATORY"/>
    <property type="match status" value="1"/>
</dbReference>
<dbReference type="GO" id="GO:0006355">
    <property type="term" value="P:regulation of DNA-templated transcription"/>
    <property type="evidence" value="ECO:0007669"/>
    <property type="project" value="InterPro"/>
</dbReference>
<dbReference type="PROSITE" id="PS50043">
    <property type="entry name" value="HTH_LUXR_2"/>
    <property type="match status" value="1"/>
</dbReference>
<keyword evidence="2" id="KW-0902">Two-component regulatory system</keyword>
<evidence type="ECO:0000259" key="8">
    <source>
        <dbReference type="PROSITE" id="PS50110"/>
    </source>
</evidence>
<proteinExistence type="predicted"/>
<feature type="domain" description="Response regulatory" evidence="8">
    <location>
        <begin position="20"/>
        <end position="136"/>
    </location>
</feature>
<gene>
    <name evidence="9" type="primary">sirA</name>
    <name evidence="9" type="synonym">uvrY</name>
    <name evidence="9" type="ORF">C6N40_02760</name>
</gene>
<dbReference type="PANTHER" id="PTHR43214">
    <property type="entry name" value="TWO-COMPONENT RESPONSE REGULATOR"/>
    <property type="match status" value="1"/>
</dbReference>
<evidence type="ECO:0000256" key="2">
    <source>
        <dbReference type="ARBA" id="ARBA00023012"/>
    </source>
</evidence>
<dbReference type="EMBL" id="PVLF01000003">
    <property type="protein sequence ID" value="PRH83105.1"/>
    <property type="molecule type" value="Genomic_DNA"/>
</dbReference>
<feature type="domain" description="HTH luxR-type" evidence="7">
    <location>
        <begin position="158"/>
        <end position="223"/>
    </location>
</feature>
<dbReference type="InterPro" id="IPR000792">
    <property type="entry name" value="Tscrpt_reg_LuxR_C"/>
</dbReference>
<dbReference type="InterPro" id="IPR058245">
    <property type="entry name" value="NreC/VraR/RcsB-like_REC"/>
</dbReference>
<dbReference type="InterPro" id="IPR011006">
    <property type="entry name" value="CheY-like_superfamily"/>
</dbReference>
<evidence type="ECO:0000256" key="3">
    <source>
        <dbReference type="ARBA" id="ARBA00023015"/>
    </source>
</evidence>
<dbReference type="InterPro" id="IPR016032">
    <property type="entry name" value="Sig_transdc_resp-reg_C-effctor"/>
</dbReference>
<dbReference type="SUPFAM" id="SSF46894">
    <property type="entry name" value="C-terminal effector domain of the bipartite response regulators"/>
    <property type="match status" value="1"/>
</dbReference>
<dbReference type="CDD" id="cd06170">
    <property type="entry name" value="LuxR_C_like"/>
    <property type="match status" value="1"/>
</dbReference>
<dbReference type="InterPro" id="IPR039420">
    <property type="entry name" value="WalR-like"/>
</dbReference>
<dbReference type="SMART" id="SM00448">
    <property type="entry name" value="REC"/>
    <property type="match status" value="1"/>
</dbReference>
<dbReference type="PANTHER" id="PTHR43214:SF3">
    <property type="entry name" value="RESPONSE REGULATOR UVRY"/>
    <property type="match status" value="1"/>
</dbReference>
<dbReference type="OrthoDB" id="9796655at2"/>
<dbReference type="Gene3D" id="3.40.50.2300">
    <property type="match status" value="1"/>
</dbReference>
<keyword evidence="3" id="KW-0805">Transcription regulation</keyword>
<evidence type="ECO:0000256" key="6">
    <source>
        <dbReference type="PROSITE-ProRule" id="PRU00169"/>
    </source>
</evidence>
<dbReference type="GO" id="GO:0000160">
    <property type="term" value="P:phosphorelay signal transduction system"/>
    <property type="evidence" value="ECO:0007669"/>
    <property type="project" value="UniProtKB-KW"/>
</dbReference>
<dbReference type="Pfam" id="PF00072">
    <property type="entry name" value="Response_reg"/>
    <property type="match status" value="1"/>
</dbReference>
<accession>A0A2P6MAV5</accession>
<evidence type="ECO:0000313" key="10">
    <source>
        <dbReference type="Proteomes" id="UP000241736"/>
    </source>
</evidence>
<comment type="caution">
    <text evidence="9">The sequence shown here is derived from an EMBL/GenBank/DDBJ whole genome shotgun (WGS) entry which is preliminary data.</text>
</comment>
<dbReference type="InterPro" id="IPR001789">
    <property type="entry name" value="Sig_transdc_resp-reg_receiver"/>
</dbReference>
<feature type="modified residue" description="4-aspartylphosphate" evidence="6">
    <location>
        <position position="71"/>
    </location>
</feature>
<organism evidence="9 10">
    <name type="scientific">Arenimonas caeni</name>
    <dbReference type="NCBI Taxonomy" id="2058085"/>
    <lineage>
        <taxon>Bacteria</taxon>
        <taxon>Pseudomonadati</taxon>
        <taxon>Pseudomonadota</taxon>
        <taxon>Gammaproteobacteria</taxon>
        <taxon>Lysobacterales</taxon>
        <taxon>Lysobacteraceae</taxon>
        <taxon>Arenimonas</taxon>
    </lineage>
</organism>
<evidence type="ECO:0000256" key="5">
    <source>
        <dbReference type="ARBA" id="ARBA00023163"/>
    </source>
</evidence>
<dbReference type="SMART" id="SM00421">
    <property type="entry name" value="HTH_LUXR"/>
    <property type="match status" value="1"/>
</dbReference>
<evidence type="ECO:0000256" key="1">
    <source>
        <dbReference type="ARBA" id="ARBA00022553"/>
    </source>
</evidence>
<dbReference type="Proteomes" id="UP000241736">
    <property type="component" value="Unassembled WGS sequence"/>
</dbReference>
<evidence type="ECO:0000313" key="9">
    <source>
        <dbReference type="EMBL" id="PRH83105.1"/>
    </source>
</evidence>
<dbReference type="AlphaFoldDB" id="A0A2P6MAV5"/>
<evidence type="ECO:0000259" key="7">
    <source>
        <dbReference type="PROSITE" id="PS50043"/>
    </source>
</evidence>
<dbReference type="GO" id="GO:0003677">
    <property type="term" value="F:DNA binding"/>
    <property type="evidence" value="ECO:0007669"/>
    <property type="project" value="UniProtKB-KW"/>
</dbReference>
<keyword evidence="4" id="KW-0238">DNA-binding</keyword>
<keyword evidence="10" id="KW-1185">Reference proteome</keyword>
<keyword evidence="5" id="KW-0804">Transcription</keyword>
<evidence type="ECO:0000256" key="4">
    <source>
        <dbReference type="ARBA" id="ARBA00023125"/>
    </source>
</evidence>
<dbReference type="Pfam" id="PF00196">
    <property type="entry name" value="GerE"/>
    <property type="match status" value="1"/>
</dbReference>
<dbReference type="SUPFAM" id="SSF52172">
    <property type="entry name" value="CheY-like"/>
    <property type="match status" value="1"/>
</dbReference>
<reference evidence="9 10" key="1">
    <citation type="submission" date="2018-03" db="EMBL/GenBank/DDBJ databases">
        <title>Arenimonas caeni sp. nov., isolated from activated sludge.</title>
        <authorList>
            <person name="Liu H."/>
        </authorList>
    </citation>
    <scope>NUCLEOTIDE SEQUENCE [LARGE SCALE GENOMIC DNA]</scope>
    <source>
        <strain evidence="10">z29</strain>
    </source>
</reference>
<name>A0A2P6MAV5_9GAMM</name>
<dbReference type="CDD" id="cd17535">
    <property type="entry name" value="REC_NarL-like"/>
    <property type="match status" value="1"/>
</dbReference>